<dbReference type="PANTHER" id="PTHR47843:SF2">
    <property type="entry name" value="BTB DOMAIN-CONTAINING PROTEIN"/>
    <property type="match status" value="1"/>
</dbReference>
<dbReference type="InterPro" id="IPR011333">
    <property type="entry name" value="SKP1/BTB/POZ_sf"/>
</dbReference>
<organism evidence="1 2">
    <name type="scientific">Tothia fuscella</name>
    <dbReference type="NCBI Taxonomy" id="1048955"/>
    <lineage>
        <taxon>Eukaryota</taxon>
        <taxon>Fungi</taxon>
        <taxon>Dikarya</taxon>
        <taxon>Ascomycota</taxon>
        <taxon>Pezizomycotina</taxon>
        <taxon>Dothideomycetes</taxon>
        <taxon>Pleosporomycetidae</taxon>
        <taxon>Venturiales</taxon>
        <taxon>Cylindrosympodiaceae</taxon>
        <taxon>Tothia</taxon>
    </lineage>
</organism>
<dbReference type="OrthoDB" id="194443at2759"/>
<keyword evidence="2" id="KW-1185">Reference proteome</keyword>
<name>A0A9P4NVE6_9PEZI</name>
<sequence>MTIMSVQAKKKNSKETTYHILREHIISVSEYFENAFMGSFRQAGEKKWKTKDVNPKIFGVFIEWLMGRRLTDPDGVEYIYKKEMRADKIQEIFTEILDIYVFADEYNVPQLQRDAMNAFNKFQWDAPTMCSTSAVGHASSRLLNNSPLLRFLIDAYAFSCSDWKANSDAASEATNIEWLELVPAEFFLAVLNRKGLPMERSPYQNLCDYHEYDVEEEVVAKP</sequence>
<dbReference type="SUPFAM" id="SSF54695">
    <property type="entry name" value="POZ domain"/>
    <property type="match status" value="1"/>
</dbReference>
<dbReference type="AlphaFoldDB" id="A0A9P4NVE6"/>
<dbReference type="Gene3D" id="3.30.710.10">
    <property type="entry name" value="Potassium Channel Kv1.1, Chain A"/>
    <property type="match status" value="1"/>
</dbReference>
<reference evidence="1" key="1">
    <citation type="journal article" date="2020" name="Stud. Mycol.">
        <title>101 Dothideomycetes genomes: a test case for predicting lifestyles and emergence of pathogens.</title>
        <authorList>
            <person name="Haridas S."/>
            <person name="Albert R."/>
            <person name="Binder M."/>
            <person name="Bloem J."/>
            <person name="Labutti K."/>
            <person name="Salamov A."/>
            <person name="Andreopoulos B."/>
            <person name="Baker S."/>
            <person name="Barry K."/>
            <person name="Bills G."/>
            <person name="Bluhm B."/>
            <person name="Cannon C."/>
            <person name="Castanera R."/>
            <person name="Culley D."/>
            <person name="Daum C."/>
            <person name="Ezra D."/>
            <person name="Gonzalez J."/>
            <person name="Henrissat B."/>
            <person name="Kuo A."/>
            <person name="Liang C."/>
            <person name="Lipzen A."/>
            <person name="Lutzoni F."/>
            <person name="Magnuson J."/>
            <person name="Mondo S."/>
            <person name="Nolan M."/>
            <person name="Ohm R."/>
            <person name="Pangilinan J."/>
            <person name="Park H.-J."/>
            <person name="Ramirez L."/>
            <person name="Alfaro M."/>
            <person name="Sun H."/>
            <person name="Tritt A."/>
            <person name="Yoshinaga Y."/>
            <person name="Zwiers L.-H."/>
            <person name="Turgeon B."/>
            <person name="Goodwin S."/>
            <person name="Spatafora J."/>
            <person name="Crous P."/>
            <person name="Grigoriev I."/>
        </authorList>
    </citation>
    <scope>NUCLEOTIDE SEQUENCE</scope>
    <source>
        <strain evidence="1">CBS 130266</strain>
    </source>
</reference>
<gene>
    <name evidence="1" type="ORF">EJ08DRAFT_732932</name>
</gene>
<evidence type="ECO:0000313" key="1">
    <source>
        <dbReference type="EMBL" id="KAF2431846.1"/>
    </source>
</evidence>
<protein>
    <recommendedName>
        <fullName evidence="3">BTB domain-containing protein</fullName>
    </recommendedName>
</protein>
<dbReference type="EMBL" id="MU007029">
    <property type="protein sequence ID" value="KAF2431846.1"/>
    <property type="molecule type" value="Genomic_DNA"/>
</dbReference>
<dbReference type="Proteomes" id="UP000800235">
    <property type="component" value="Unassembled WGS sequence"/>
</dbReference>
<proteinExistence type="predicted"/>
<comment type="caution">
    <text evidence="1">The sequence shown here is derived from an EMBL/GenBank/DDBJ whole genome shotgun (WGS) entry which is preliminary data.</text>
</comment>
<accession>A0A9P4NVE6</accession>
<evidence type="ECO:0000313" key="2">
    <source>
        <dbReference type="Proteomes" id="UP000800235"/>
    </source>
</evidence>
<evidence type="ECO:0008006" key="3">
    <source>
        <dbReference type="Google" id="ProtNLM"/>
    </source>
</evidence>
<dbReference type="PANTHER" id="PTHR47843">
    <property type="entry name" value="BTB DOMAIN-CONTAINING PROTEIN-RELATED"/>
    <property type="match status" value="1"/>
</dbReference>